<evidence type="ECO:0000256" key="1">
    <source>
        <dbReference type="SAM" id="Phobius"/>
    </source>
</evidence>
<evidence type="ECO:0000313" key="3">
    <source>
        <dbReference type="Proteomes" id="UP000244334"/>
    </source>
</evidence>
<gene>
    <name evidence="2" type="ORF">ACZ87_02001</name>
</gene>
<dbReference type="Proteomes" id="UP000244334">
    <property type="component" value="Unassembled WGS sequence"/>
</dbReference>
<reference evidence="2" key="1">
    <citation type="submission" date="2018-04" db="EMBL/GenBank/DDBJ databases">
        <title>Genomes of the Obligate Erwinia dacicola and Facultative Enterobacter sp. OLF Endosymbionts of the Olive Fruit fly, Bactrocera oleae.</title>
        <authorList>
            <person name="Estes A.M."/>
            <person name="Hearn D.J."/>
            <person name="Agarwal S."/>
            <person name="Pierson E.A."/>
            <person name="Dunning-Hotopp J.C."/>
        </authorList>
    </citation>
    <scope>NUCLEOTIDE SEQUENCE [LARGE SCALE GENOMIC DNA]</scope>
    <source>
        <strain evidence="2">Oroville</strain>
    </source>
</reference>
<organism evidence="2 3">
    <name type="scientific">Candidatus Erwinia dacicola</name>
    <dbReference type="NCBI Taxonomy" id="252393"/>
    <lineage>
        <taxon>Bacteria</taxon>
        <taxon>Pseudomonadati</taxon>
        <taxon>Pseudomonadota</taxon>
        <taxon>Gammaproteobacteria</taxon>
        <taxon>Enterobacterales</taxon>
        <taxon>Erwiniaceae</taxon>
        <taxon>Erwinia</taxon>
    </lineage>
</organism>
<accession>A0A328TQ21</accession>
<dbReference type="EMBL" id="LJAM02000186">
    <property type="protein sequence ID" value="RAP71191.1"/>
    <property type="molecule type" value="Genomic_DNA"/>
</dbReference>
<comment type="caution">
    <text evidence="2">The sequence shown here is derived from an EMBL/GenBank/DDBJ whole genome shotgun (WGS) entry which is preliminary data.</text>
</comment>
<name>A0A328TQ21_9GAMM</name>
<keyword evidence="1" id="KW-0472">Membrane</keyword>
<protein>
    <submittedName>
        <fullName evidence="2">Uncharacterized protein</fullName>
    </submittedName>
</protein>
<feature type="transmembrane region" description="Helical" evidence="1">
    <location>
        <begin position="23"/>
        <end position="47"/>
    </location>
</feature>
<evidence type="ECO:0000313" key="2">
    <source>
        <dbReference type="EMBL" id="RAP71191.1"/>
    </source>
</evidence>
<keyword evidence="3" id="KW-1185">Reference proteome</keyword>
<keyword evidence="1" id="KW-0812">Transmembrane</keyword>
<sequence length="75" mass="8196">MLLIPIAIIMAPLHWKSDDKRPAWYWVLAFCAVGAVVSLSKIAFLGFGIGSARFYFTGFSGHSVATDVNLAHLPM</sequence>
<proteinExistence type="predicted"/>
<dbReference type="AlphaFoldDB" id="A0A328TQ21"/>
<keyword evidence="1" id="KW-1133">Transmembrane helix</keyword>